<protein>
    <submittedName>
        <fullName evidence="1">Uncharacterized protein</fullName>
    </submittedName>
</protein>
<name>A0AAQ3QRP5_9BACT</name>
<accession>A0AAQ3QRP5</accession>
<gene>
    <name evidence="1" type="ORF">RZN69_00255</name>
</gene>
<dbReference type="PROSITE" id="PS51257">
    <property type="entry name" value="PROKAR_LIPOPROTEIN"/>
    <property type="match status" value="1"/>
</dbReference>
<keyword evidence="2" id="KW-1185">Reference proteome</keyword>
<dbReference type="EMBL" id="CP136920">
    <property type="protein sequence ID" value="WOO41498.1"/>
    <property type="molecule type" value="Genomic_DNA"/>
</dbReference>
<organism evidence="1 2">
    <name type="scientific">Rubellicoccus peritrichatus</name>
    <dbReference type="NCBI Taxonomy" id="3080537"/>
    <lineage>
        <taxon>Bacteria</taxon>
        <taxon>Pseudomonadati</taxon>
        <taxon>Verrucomicrobiota</taxon>
        <taxon>Opitutia</taxon>
        <taxon>Puniceicoccales</taxon>
        <taxon>Cerasicoccaceae</taxon>
        <taxon>Rubellicoccus</taxon>
    </lineage>
</organism>
<dbReference type="Proteomes" id="UP001304300">
    <property type="component" value="Chromosome"/>
</dbReference>
<proteinExistence type="predicted"/>
<evidence type="ECO:0000313" key="1">
    <source>
        <dbReference type="EMBL" id="WOO41498.1"/>
    </source>
</evidence>
<reference evidence="1 2" key="1">
    <citation type="submission" date="2023-10" db="EMBL/GenBank/DDBJ databases">
        <title>Rubellicoccus peritrichatus gen. nov., sp. nov., isolated from an algae of coral reef tank.</title>
        <authorList>
            <person name="Luo J."/>
        </authorList>
    </citation>
    <scope>NUCLEOTIDE SEQUENCE [LARGE SCALE GENOMIC DNA]</scope>
    <source>
        <strain evidence="1 2">CR14</strain>
    </source>
</reference>
<sequence length="148" mass="16989">MKTINIFILIGLGIILFGCAKENEDDPMAGESEYVKRQYSLFLEYKTGDPQRAKAALETGIQETKEAPIEDISAFWKLQSLAFDQTRLAMVEEHLGNIQDAENYRIEALQNINEWLVQGNREKIDYPKLLQSVVDADQEFEAPWHPQN</sequence>
<dbReference type="AlphaFoldDB" id="A0AAQ3QRP5"/>
<dbReference type="KEGG" id="puo:RZN69_00255"/>
<evidence type="ECO:0000313" key="2">
    <source>
        <dbReference type="Proteomes" id="UP001304300"/>
    </source>
</evidence>
<dbReference type="RefSeq" id="WP_317833982.1">
    <property type="nucleotide sequence ID" value="NZ_CP136920.1"/>
</dbReference>